<sequence length="508" mass="53101">MNAHLSAPAPVEIPTIAGIDLEQATIPDLRRAMDSGPLTSAELTAFYLDRIRRLDSRLHSVITTNPDAPRLAAASDDRRGAGRARGLLDGIPVLLKDNIDTADRQRTTAGSFALAGARPVADAHLVERLREAGAVILGKTNLSEWANFRDRRSSSGWSAVGGQTANPYVLDRNTCGSSSGSSAAIAANLATVAVGTETNGSIVCAAGASGVVGVKPSIGLVSRRGLVPISAVQDTAGPLARNVTDAAVLLGVLNGPDVGDPSTDGGPARPDYLRFLEPDALRGKRIGVWDATGGTSPETVEVFTRAVERLASLGAIPVEVTIPGLDVVGRSELPSMLYEFKHGINEYLAATPGDHPADLAGLIEFNQSNSDTEMGHFGQELFEEAQATSGDLTDPEYLRLRAEATGAARRGLDDTLTAHRLNAIVAPTNGPAWRTTLGKGDAYPFGSSTPAAVSGYANVTVPMAFVGPLPVGLSIMAGRYSEPTVLALAYAFEQATRVRRPPEFLPTS</sequence>
<dbReference type="Gene3D" id="3.90.1300.10">
    <property type="entry name" value="Amidase signature (AS) domain"/>
    <property type="match status" value="1"/>
</dbReference>
<gene>
    <name evidence="2" type="ORF">H074_33364</name>
</gene>
<evidence type="ECO:0000313" key="2">
    <source>
        <dbReference type="EMBL" id="EME52498.1"/>
    </source>
</evidence>
<feature type="domain" description="Amidase" evidence="1">
    <location>
        <begin position="42"/>
        <end position="486"/>
    </location>
</feature>
<dbReference type="RefSeq" id="WP_007034470.1">
    <property type="nucleotide sequence ID" value="NZ_AOHO01000075.1"/>
</dbReference>
<keyword evidence="3" id="KW-1185">Reference proteome</keyword>
<dbReference type="PATRIC" id="fig|1284240.4.peg.6801"/>
<name>M2YUX5_9PSEU</name>
<dbReference type="Proteomes" id="UP000054226">
    <property type="component" value="Unassembled WGS sequence"/>
</dbReference>
<dbReference type="EMBL" id="AOHO01000075">
    <property type="protein sequence ID" value="EME52498.1"/>
    <property type="molecule type" value="Genomic_DNA"/>
</dbReference>
<dbReference type="SUPFAM" id="SSF75304">
    <property type="entry name" value="Amidase signature (AS) enzymes"/>
    <property type="match status" value="1"/>
</dbReference>
<accession>M2YUX5</accession>
<dbReference type="PANTHER" id="PTHR42678:SF34">
    <property type="entry name" value="OS04G0183300 PROTEIN"/>
    <property type="match status" value="1"/>
</dbReference>
<organism evidence="2 3">
    <name type="scientific">Amycolatopsis decaplanina DSM 44594</name>
    <dbReference type="NCBI Taxonomy" id="1284240"/>
    <lineage>
        <taxon>Bacteria</taxon>
        <taxon>Bacillati</taxon>
        <taxon>Actinomycetota</taxon>
        <taxon>Actinomycetes</taxon>
        <taxon>Pseudonocardiales</taxon>
        <taxon>Pseudonocardiaceae</taxon>
        <taxon>Amycolatopsis</taxon>
    </lineage>
</organism>
<comment type="caution">
    <text evidence="2">The sequence shown here is derived from an EMBL/GenBank/DDBJ whole genome shotgun (WGS) entry which is preliminary data.</text>
</comment>
<proteinExistence type="predicted"/>
<dbReference type="NCBIfam" id="NF006006">
    <property type="entry name" value="PRK08137.1"/>
    <property type="match status" value="1"/>
</dbReference>
<dbReference type="InterPro" id="IPR023631">
    <property type="entry name" value="Amidase_dom"/>
</dbReference>
<protein>
    <submittedName>
        <fullName evidence="2">Amidase</fullName>
    </submittedName>
</protein>
<evidence type="ECO:0000259" key="1">
    <source>
        <dbReference type="Pfam" id="PF01425"/>
    </source>
</evidence>
<dbReference type="Pfam" id="PF01425">
    <property type="entry name" value="Amidase"/>
    <property type="match status" value="1"/>
</dbReference>
<evidence type="ECO:0000313" key="3">
    <source>
        <dbReference type="Proteomes" id="UP000054226"/>
    </source>
</evidence>
<dbReference type="InterPro" id="IPR036928">
    <property type="entry name" value="AS_sf"/>
</dbReference>
<reference evidence="2 3" key="1">
    <citation type="journal article" date="2013" name="Genome Announc.">
        <title>Draft Genome Sequence of Amycolatopsis decaplanina Strain DSM 44594T.</title>
        <authorList>
            <person name="Kaur N."/>
            <person name="Kumar S."/>
            <person name="Bala M."/>
            <person name="Raghava G.P."/>
            <person name="Mayilraj S."/>
        </authorList>
    </citation>
    <scope>NUCLEOTIDE SEQUENCE [LARGE SCALE GENOMIC DNA]</scope>
    <source>
        <strain evidence="2 3">DSM 44594</strain>
    </source>
</reference>
<dbReference type="AlphaFoldDB" id="M2YUX5"/>
<dbReference type="PANTHER" id="PTHR42678">
    <property type="entry name" value="AMIDASE"/>
    <property type="match status" value="1"/>
</dbReference>